<dbReference type="AlphaFoldDB" id="A0AAW2E2B2"/>
<feature type="region of interest" description="Disordered" evidence="1">
    <location>
        <begin position="96"/>
        <end position="140"/>
    </location>
</feature>
<sequence length="140" mass="16023">MEGSTEAFRFDSSFVPYADKVRPRLKKRYHACLERVREYQETVKDFNGLISPQSLFLHFLGLEPSNQVRKNVKTVKKRMTTKFSKPKMAEIQEKKAKAGLTDGLLMRKCQRDSEPPKDDPRVTLPVAKSTPQHPTSPTSS</sequence>
<comment type="caution">
    <text evidence="2">The sequence shown here is derived from an EMBL/GenBank/DDBJ whole genome shotgun (WGS) entry which is preliminary data.</text>
</comment>
<evidence type="ECO:0000313" key="3">
    <source>
        <dbReference type="Proteomes" id="UP001459277"/>
    </source>
</evidence>
<dbReference type="Proteomes" id="UP001459277">
    <property type="component" value="Unassembled WGS sequence"/>
</dbReference>
<feature type="compositionally biased region" description="Basic and acidic residues" evidence="1">
    <location>
        <begin position="109"/>
        <end position="121"/>
    </location>
</feature>
<name>A0AAW2E2B2_9ROSI</name>
<organism evidence="2 3">
    <name type="scientific">Lithocarpus litseifolius</name>
    <dbReference type="NCBI Taxonomy" id="425828"/>
    <lineage>
        <taxon>Eukaryota</taxon>
        <taxon>Viridiplantae</taxon>
        <taxon>Streptophyta</taxon>
        <taxon>Embryophyta</taxon>
        <taxon>Tracheophyta</taxon>
        <taxon>Spermatophyta</taxon>
        <taxon>Magnoliopsida</taxon>
        <taxon>eudicotyledons</taxon>
        <taxon>Gunneridae</taxon>
        <taxon>Pentapetalae</taxon>
        <taxon>rosids</taxon>
        <taxon>fabids</taxon>
        <taxon>Fagales</taxon>
        <taxon>Fagaceae</taxon>
        <taxon>Lithocarpus</taxon>
    </lineage>
</organism>
<evidence type="ECO:0000313" key="2">
    <source>
        <dbReference type="EMBL" id="KAL0015700.1"/>
    </source>
</evidence>
<dbReference type="EMBL" id="JAZDWU010000001">
    <property type="protein sequence ID" value="KAL0015700.1"/>
    <property type="molecule type" value="Genomic_DNA"/>
</dbReference>
<accession>A0AAW2E2B2</accession>
<gene>
    <name evidence="2" type="ORF">SO802_002769</name>
</gene>
<feature type="compositionally biased region" description="Low complexity" evidence="1">
    <location>
        <begin position="129"/>
        <end position="140"/>
    </location>
</feature>
<proteinExistence type="predicted"/>
<protein>
    <submittedName>
        <fullName evidence="2">Uncharacterized protein</fullName>
    </submittedName>
</protein>
<evidence type="ECO:0000256" key="1">
    <source>
        <dbReference type="SAM" id="MobiDB-lite"/>
    </source>
</evidence>
<reference evidence="2 3" key="1">
    <citation type="submission" date="2024-01" db="EMBL/GenBank/DDBJ databases">
        <title>A telomere-to-telomere, gap-free genome of sweet tea (Lithocarpus litseifolius).</title>
        <authorList>
            <person name="Zhou J."/>
        </authorList>
    </citation>
    <scope>NUCLEOTIDE SEQUENCE [LARGE SCALE GENOMIC DNA]</scope>
    <source>
        <strain evidence="2">Zhou-2022a</strain>
        <tissue evidence="2">Leaf</tissue>
    </source>
</reference>
<keyword evidence="3" id="KW-1185">Reference proteome</keyword>